<evidence type="ECO:0000313" key="1">
    <source>
        <dbReference type="EMBL" id="KKK61532.1"/>
    </source>
</evidence>
<dbReference type="EMBL" id="LAZR01062429">
    <property type="protein sequence ID" value="KKK61532.1"/>
    <property type="molecule type" value="Genomic_DNA"/>
</dbReference>
<sequence>MKSDTKASIGIAAVLTFVVGTAIYAHSRDETVRDKYRAKYAQCEYLGSRIEKGWGSIKIYRYDCDGAIEETPLKPVLEEET</sequence>
<accession>A0A0F8WXG8</accession>
<organism evidence="1">
    <name type="scientific">marine sediment metagenome</name>
    <dbReference type="NCBI Taxonomy" id="412755"/>
    <lineage>
        <taxon>unclassified sequences</taxon>
        <taxon>metagenomes</taxon>
        <taxon>ecological metagenomes</taxon>
    </lineage>
</organism>
<protein>
    <submittedName>
        <fullName evidence="1">Uncharacterized protein</fullName>
    </submittedName>
</protein>
<gene>
    <name evidence="1" type="ORF">LCGC14_3013420</name>
</gene>
<reference evidence="1" key="1">
    <citation type="journal article" date="2015" name="Nature">
        <title>Complex archaea that bridge the gap between prokaryotes and eukaryotes.</title>
        <authorList>
            <person name="Spang A."/>
            <person name="Saw J.H."/>
            <person name="Jorgensen S.L."/>
            <person name="Zaremba-Niedzwiedzka K."/>
            <person name="Martijn J."/>
            <person name="Lind A.E."/>
            <person name="van Eijk R."/>
            <person name="Schleper C."/>
            <person name="Guy L."/>
            <person name="Ettema T.J."/>
        </authorList>
    </citation>
    <scope>NUCLEOTIDE SEQUENCE</scope>
</reference>
<name>A0A0F8WXG8_9ZZZZ</name>
<comment type="caution">
    <text evidence="1">The sequence shown here is derived from an EMBL/GenBank/DDBJ whole genome shotgun (WGS) entry which is preliminary data.</text>
</comment>
<proteinExistence type="predicted"/>
<dbReference type="AlphaFoldDB" id="A0A0F8WXG8"/>